<dbReference type="AlphaFoldDB" id="A0A150L0U1"/>
<dbReference type="Proteomes" id="UP000075666">
    <property type="component" value="Unassembled WGS sequence"/>
</dbReference>
<protein>
    <recommendedName>
        <fullName evidence="3">Spore coat-associated protein N</fullName>
    </recommendedName>
</protein>
<evidence type="ECO:0008006" key="3">
    <source>
        <dbReference type="Google" id="ProtNLM"/>
    </source>
</evidence>
<proteinExistence type="predicted"/>
<reference evidence="1 2" key="1">
    <citation type="submission" date="2016-01" db="EMBL/GenBank/DDBJ databases">
        <title>Genome Sequences of Twelve Sporeforming Bacillus Species Isolated from Foods.</title>
        <authorList>
            <person name="Berendsen E.M."/>
            <person name="Wells-Bennik M.H."/>
            <person name="Krawcyk A.O."/>
            <person name="De Jong A."/>
            <person name="Holsappel S."/>
            <person name="Eijlander R.T."/>
            <person name="Kuipers O.P."/>
        </authorList>
    </citation>
    <scope>NUCLEOTIDE SEQUENCE [LARGE SCALE GENOMIC DNA]</scope>
    <source>
        <strain evidence="1 2">B4102</strain>
    </source>
</reference>
<sequence length="237" mass="25728">MKKMKKALLGTTFVGALVVAAGFGTYSWFTSETNASGQIANGSLQLNNGQNITEKIIDGVDFAPSQLKYGEWLTIDNTGSQASHIKATLNQSLDKDINIKKYKVGYIALKYKEKPNEDVLKASQFKLDQLFKGTTNVVNTMKASNGEIEVAPGVTAVTGFVGEEGVAALKATSAKDWVLGDGTNKPFWRLKSDQYIDLLFAVKLDESANNDYQGVSYSADLKVQAKQTDEGSKYDGE</sequence>
<comment type="caution">
    <text evidence="1">The sequence shown here is derived from an EMBL/GenBank/DDBJ whole genome shotgun (WGS) entry which is preliminary data.</text>
</comment>
<keyword evidence="2" id="KW-1185">Reference proteome</keyword>
<dbReference type="OrthoDB" id="2450678at2"/>
<gene>
    <name evidence="1" type="ORF">B4102_3114</name>
</gene>
<dbReference type="STRING" id="46224.B4102_3114"/>
<organism evidence="1 2">
    <name type="scientific">Heyndrickxia sporothermodurans</name>
    <dbReference type="NCBI Taxonomy" id="46224"/>
    <lineage>
        <taxon>Bacteria</taxon>
        <taxon>Bacillati</taxon>
        <taxon>Bacillota</taxon>
        <taxon>Bacilli</taxon>
        <taxon>Bacillales</taxon>
        <taxon>Bacillaceae</taxon>
        <taxon>Heyndrickxia</taxon>
    </lineage>
</organism>
<name>A0A150L0U1_9BACI</name>
<dbReference type="EMBL" id="LQYN01000053">
    <property type="protein sequence ID" value="KYD05941.1"/>
    <property type="molecule type" value="Genomic_DNA"/>
</dbReference>
<evidence type="ECO:0000313" key="2">
    <source>
        <dbReference type="Proteomes" id="UP000075666"/>
    </source>
</evidence>
<evidence type="ECO:0000313" key="1">
    <source>
        <dbReference type="EMBL" id="KYD05941.1"/>
    </source>
</evidence>
<dbReference type="PATRIC" id="fig|46224.3.peg.3083"/>
<accession>A0A150L0U1</accession>
<dbReference type="RefSeq" id="WP_066231602.1">
    <property type="nucleotide sequence ID" value="NZ_LQYN01000053.1"/>
</dbReference>